<organism evidence="2 3">
    <name type="scientific">Hypsibius exemplaris</name>
    <name type="common">Freshwater tardigrade</name>
    <dbReference type="NCBI Taxonomy" id="2072580"/>
    <lineage>
        <taxon>Eukaryota</taxon>
        <taxon>Metazoa</taxon>
        <taxon>Ecdysozoa</taxon>
        <taxon>Tardigrada</taxon>
        <taxon>Eutardigrada</taxon>
        <taxon>Parachela</taxon>
        <taxon>Hypsibioidea</taxon>
        <taxon>Hypsibiidae</taxon>
        <taxon>Hypsibius</taxon>
    </lineage>
</organism>
<feature type="compositionally biased region" description="Low complexity" evidence="1">
    <location>
        <begin position="71"/>
        <end position="80"/>
    </location>
</feature>
<feature type="compositionally biased region" description="Low complexity" evidence="1">
    <location>
        <begin position="207"/>
        <end position="218"/>
    </location>
</feature>
<feature type="compositionally biased region" description="Basic and acidic residues" evidence="1">
    <location>
        <begin position="146"/>
        <end position="156"/>
    </location>
</feature>
<dbReference type="EMBL" id="MTYJ01000002">
    <property type="protein sequence ID" value="OQV25622.1"/>
    <property type="molecule type" value="Genomic_DNA"/>
</dbReference>
<evidence type="ECO:0000313" key="2">
    <source>
        <dbReference type="EMBL" id="OQV25622.1"/>
    </source>
</evidence>
<feature type="region of interest" description="Disordered" evidence="1">
    <location>
        <begin position="146"/>
        <end position="228"/>
    </location>
</feature>
<evidence type="ECO:0000256" key="1">
    <source>
        <dbReference type="SAM" id="MobiDB-lite"/>
    </source>
</evidence>
<protein>
    <submittedName>
        <fullName evidence="2">Uncharacterized protein</fullName>
    </submittedName>
</protein>
<feature type="region of interest" description="Disordered" evidence="1">
    <location>
        <begin position="29"/>
        <end position="80"/>
    </location>
</feature>
<proteinExistence type="predicted"/>
<dbReference type="OrthoDB" id="10648840at2759"/>
<keyword evidence="3" id="KW-1185">Reference proteome</keyword>
<reference evidence="3" key="1">
    <citation type="submission" date="2017-01" db="EMBL/GenBank/DDBJ databases">
        <title>Comparative genomics of anhydrobiosis in the tardigrade Hypsibius dujardini.</title>
        <authorList>
            <person name="Yoshida Y."/>
            <person name="Koutsovoulos G."/>
            <person name="Laetsch D."/>
            <person name="Stevens L."/>
            <person name="Kumar S."/>
            <person name="Horikawa D."/>
            <person name="Ishino K."/>
            <person name="Komine S."/>
            <person name="Tomita M."/>
            <person name="Blaxter M."/>
            <person name="Arakawa K."/>
        </authorList>
    </citation>
    <scope>NUCLEOTIDE SEQUENCE [LARGE SCALE GENOMIC DNA]</scope>
    <source>
        <strain evidence="3">Z151</strain>
    </source>
</reference>
<dbReference type="Proteomes" id="UP000192578">
    <property type="component" value="Unassembled WGS sequence"/>
</dbReference>
<feature type="region of interest" description="Disordered" evidence="1">
    <location>
        <begin position="402"/>
        <end position="441"/>
    </location>
</feature>
<evidence type="ECO:0000313" key="3">
    <source>
        <dbReference type="Proteomes" id="UP000192578"/>
    </source>
</evidence>
<comment type="caution">
    <text evidence="2">The sequence shown here is derived from an EMBL/GenBank/DDBJ whole genome shotgun (WGS) entry which is preliminary data.</text>
</comment>
<accession>A0A1W0XE30</accession>
<feature type="compositionally biased region" description="Low complexity" evidence="1">
    <location>
        <begin position="158"/>
        <end position="174"/>
    </location>
</feature>
<name>A0A1W0XE30_HYPEX</name>
<dbReference type="AlphaFoldDB" id="A0A1W0XE30"/>
<gene>
    <name evidence="2" type="ORF">BV898_00558</name>
</gene>
<sequence>MAESDSQKGATVAVNSCFHSRPENFFSFPVNSQNIDMHSKETAEPAGSPPRSKAPVLPSKSRYTFPPAAQTSTSSSDSDVSWMAEAGLNCSNSFAQHAKSVEGEPIPMVGESSALVDEFLEYVLNFDEPPPSTAANMVRVNLELENKKHAEDDRHSLRSTTSSTERSRTSSTGSDYLYRSEHSIPKPPPHPVIEHCDISVVRRRSSTESSGSAHSQSSFGKRRNSHPIHDFTQKIQDKAKRIIGRISHLTDDHEVLEYHVKKEEILPVDPVEAEQTRIIIDAFLNEGQVIATTELEVLEELDQTSSLDGAFDGARQEYASLVATASEAMHDFQDPENIAEILSHTLEECLPRALSPVNEMFVQHFLAEYSAPEITSPVENVVTAETGGNGLAAESLTVPETFECQDTESEQAGSDSEAPGSKPPSPHSYRFNLDSPYKRLR</sequence>